<dbReference type="OrthoDB" id="5482740at2"/>
<dbReference type="RefSeq" id="WP_136930196.1">
    <property type="nucleotide sequence ID" value="NZ_SSMQ01000016.1"/>
</dbReference>
<evidence type="ECO:0000313" key="2">
    <source>
        <dbReference type="EMBL" id="TKD07600.1"/>
    </source>
</evidence>
<evidence type="ECO:0000259" key="1">
    <source>
        <dbReference type="Pfam" id="PF13569"/>
    </source>
</evidence>
<feature type="domain" description="DUF4132" evidence="1">
    <location>
        <begin position="754"/>
        <end position="932"/>
    </location>
</feature>
<sequence length="1012" mass="108326">MIDPAHDPDPEAVFLVRLCSLVSAVRVIEVRADAWPARRVVEQHEGYLVEDALLLRREPRQEVPFPLRLHGERPEDEAHHERVRRASRVFLRAAALVEARPRRAEQTFQALEALFEEIGPDAAAAMWLEAARAFLALGDEEHASRALRRLARLARRAPVSAALLDAVVSSPRHGTLLPSELVDVAAERAGPDAGLSLRLGVLRRRLEAGRDVPPGTMAALTNAARAAADPVTAAARIDAALLGCFGLLGTWAPAGEASLVRARLQALWMHAHASGDHGLRVRKDLAAALRATLGDLDAAHLAAVLDVLVPASPSDDTSLLVDVTRGLLGALARENDSSAETTCMRALLHLADIAPANLYVRADEIGRALADAFNKPASRPLLAALLADLDAAAGHVDPSRLLSEALDRGAGARLAPAEADPPPRSGTRTDRVRALARWLPAPLVTTTLAALAASTEEVASAAVAAAPALAFVWALRLVGLAQDERTAPDLAEDTLSLAEALTERLDPRLVTPSAVAAADPTLHLAHPDPAALLRGVALTRASLADRGALRPERWPAPALPGLSDPRDARFVLLAWSLATLDAREAGTHHLTFARIADATPLVRAGAGRLSPSPLALRGVSSSLARLTTTNLLRIPTADEPSLRDVVLLCAPRDLAEAFARDVGVSPRLLAEAPAPVPTSLDPASPLVPRDLPLPDLDPARPLAALFPRRTSRAPALVPARDPALPLSPVVAGHVVSIGPRGELVVTPEGASSPLRRVPSAVRKDERYRALVRGRRAERARRYEATRLLEDRMISATPLRADELAWLLDDPLHASLLGHLVVTTRPRDPGPPRDLALLWSWERARGLGVVPLDYDARWIGWTDVEIVHPARLPDVTPWRALLDDLGVKQALPQLFRDLRGVPDEELDSTESHVLARRLVDAAALRRALADEGFCTGPGLATRTFVHPPSDPNVSAWFDPGRPPWPRDAAYSGAFGFCDPNGVALPFSSVPRPLVCEARASIDRALARAAPRAR</sequence>
<dbReference type="InterPro" id="IPR025406">
    <property type="entry name" value="DUF4132"/>
</dbReference>
<name>A0A4U1JE85_9BACT</name>
<dbReference type="Pfam" id="PF13569">
    <property type="entry name" value="DUF4132"/>
    <property type="match status" value="1"/>
</dbReference>
<dbReference type="EMBL" id="SSMQ01000016">
    <property type="protein sequence ID" value="TKD07600.1"/>
    <property type="molecule type" value="Genomic_DNA"/>
</dbReference>
<proteinExistence type="predicted"/>
<organism evidence="2 3">
    <name type="scientific">Polyangium fumosum</name>
    <dbReference type="NCBI Taxonomy" id="889272"/>
    <lineage>
        <taxon>Bacteria</taxon>
        <taxon>Pseudomonadati</taxon>
        <taxon>Myxococcota</taxon>
        <taxon>Polyangia</taxon>
        <taxon>Polyangiales</taxon>
        <taxon>Polyangiaceae</taxon>
        <taxon>Polyangium</taxon>
    </lineage>
</organism>
<evidence type="ECO:0000313" key="3">
    <source>
        <dbReference type="Proteomes" id="UP000309215"/>
    </source>
</evidence>
<protein>
    <submittedName>
        <fullName evidence="2">DUF4132 domain-containing protein</fullName>
    </submittedName>
</protein>
<comment type="caution">
    <text evidence="2">The sequence shown here is derived from an EMBL/GenBank/DDBJ whole genome shotgun (WGS) entry which is preliminary data.</text>
</comment>
<accession>A0A4U1JE85</accession>
<reference evidence="2 3" key="1">
    <citation type="submission" date="2019-04" db="EMBL/GenBank/DDBJ databases">
        <authorList>
            <person name="Li Y."/>
            <person name="Wang J."/>
        </authorList>
    </citation>
    <scope>NUCLEOTIDE SEQUENCE [LARGE SCALE GENOMIC DNA]</scope>
    <source>
        <strain evidence="2 3">DSM 14668</strain>
    </source>
</reference>
<keyword evidence="3" id="KW-1185">Reference proteome</keyword>
<dbReference type="Proteomes" id="UP000309215">
    <property type="component" value="Unassembled WGS sequence"/>
</dbReference>
<gene>
    <name evidence="2" type="ORF">E8A74_17705</name>
</gene>
<dbReference type="AlphaFoldDB" id="A0A4U1JE85"/>